<keyword evidence="14" id="KW-1185">Reference proteome</keyword>
<protein>
    <recommendedName>
        <fullName evidence="2">ribonuclease T2</fullName>
        <ecNumber evidence="2">4.6.1.19</ecNumber>
    </recommendedName>
</protein>
<feature type="active site" evidence="9">
    <location>
        <position position="125"/>
    </location>
</feature>
<evidence type="ECO:0000256" key="3">
    <source>
        <dbReference type="ARBA" id="ARBA00022722"/>
    </source>
</evidence>
<feature type="compositionally biased region" description="Gly residues" evidence="11">
    <location>
        <begin position="254"/>
        <end position="265"/>
    </location>
</feature>
<dbReference type="InterPro" id="IPR033697">
    <property type="entry name" value="Ribonuclease_T2_eukaryotic"/>
</dbReference>
<evidence type="ECO:0000313" key="14">
    <source>
        <dbReference type="Proteomes" id="UP000226192"/>
    </source>
</evidence>
<dbReference type="PROSITE" id="PS00531">
    <property type="entry name" value="RNASE_T2_2"/>
    <property type="match status" value="1"/>
</dbReference>
<feature type="active site" evidence="9">
    <location>
        <position position="129"/>
    </location>
</feature>
<evidence type="ECO:0000256" key="6">
    <source>
        <dbReference type="ARBA" id="ARBA00023157"/>
    </source>
</evidence>
<dbReference type="AlphaFoldDB" id="A0A2C5XWL2"/>
<sequence length="291" mass="31841">MAQRLVVVGSVLVMMMRARAAQTCPSNSPLSCHNTSAVVDTCCFLPSGQLLQTQFWDTAPATGPSDSWTVHGLWPDNCDGSFAASCDESRAYKNLSSILPDDLLSNMGVFWKDSRGDDEQFWEHEWAKHGTCISTLEPQCFPSNYKPGDEAVAFFSRTMSLFASLPTYTWLYDAGVMPLSDESYSRARMLAALKEKHGAPVTLRCKANALTEVWYHYNLRGSLQDGQLVPAAPAGLRGNCPPTLRYLPKEGGRDGGNNGGSGGNDGDQNQASRTRMPWLYSLFAMLACVCL</sequence>
<evidence type="ECO:0000256" key="2">
    <source>
        <dbReference type="ARBA" id="ARBA00012571"/>
    </source>
</evidence>
<keyword evidence="8" id="KW-0456">Lyase</keyword>
<evidence type="ECO:0000313" key="13">
    <source>
        <dbReference type="EMBL" id="PHH59500.1"/>
    </source>
</evidence>
<keyword evidence="5" id="KW-0378">Hydrolase</keyword>
<dbReference type="InterPro" id="IPR033130">
    <property type="entry name" value="RNase_T2_His_AS_2"/>
</dbReference>
<evidence type="ECO:0000256" key="11">
    <source>
        <dbReference type="SAM" id="MobiDB-lite"/>
    </source>
</evidence>
<evidence type="ECO:0000256" key="5">
    <source>
        <dbReference type="ARBA" id="ARBA00022801"/>
    </source>
</evidence>
<feature type="signal peptide" evidence="12">
    <location>
        <begin position="1"/>
        <end position="20"/>
    </location>
</feature>
<dbReference type="InterPro" id="IPR001568">
    <property type="entry name" value="RNase_T2-like"/>
</dbReference>
<keyword evidence="7" id="KW-0325">Glycoprotein</keyword>
<dbReference type="PANTHER" id="PTHR11240:SF22">
    <property type="entry name" value="RIBONUCLEASE T2"/>
    <property type="match status" value="1"/>
</dbReference>
<dbReference type="PANTHER" id="PTHR11240">
    <property type="entry name" value="RIBONUCLEASE T2"/>
    <property type="match status" value="1"/>
</dbReference>
<dbReference type="EMBL" id="NJET01000201">
    <property type="protein sequence ID" value="PHH59500.1"/>
    <property type="molecule type" value="Genomic_DNA"/>
</dbReference>
<feature type="active site" evidence="9">
    <location>
        <position position="71"/>
    </location>
</feature>
<keyword evidence="4" id="KW-0255">Endonuclease</keyword>
<dbReference type="GO" id="GO:0033897">
    <property type="term" value="F:ribonuclease T2 activity"/>
    <property type="evidence" value="ECO:0007669"/>
    <property type="project" value="UniProtKB-EC"/>
</dbReference>
<dbReference type="Pfam" id="PF00445">
    <property type="entry name" value="Ribonuclease_T2"/>
    <property type="match status" value="1"/>
</dbReference>
<reference evidence="13 14" key="1">
    <citation type="submission" date="2017-06" db="EMBL/GenBank/DDBJ databases">
        <title>Ant-infecting Ophiocordyceps genomes reveal a high diversity of potential behavioral manipulation genes and a possible major role for enterotoxins.</title>
        <authorList>
            <person name="De Bekker C."/>
            <person name="Evans H.C."/>
            <person name="Brachmann A."/>
            <person name="Hughes D.P."/>
        </authorList>
    </citation>
    <scope>NUCLEOTIDE SEQUENCE [LARGE SCALE GENOMIC DNA]</scope>
    <source>
        <strain evidence="13 14">Map64</strain>
    </source>
</reference>
<evidence type="ECO:0000256" key="7">
    <source>
        <dbReference type="ARBA" id="ARBA00023180"/>
    </source>
</evidence>
<proteinExistence type="inferred from homology"/>
<evidence type="ECO:0000256" key="8">
    <source>
        <dbReference type="ARBA" id="ARBA00023239"/>
    </source>
</evidence>
<dbReference type="EC" id="4.6.1.19" evidence="2"/>
<name>A0A2C5XWL2_9HYPO</name>
<keyword evidence="12" id="KW-0732">Signal</keyword>
<dbReference type="GO" id="GO:0005576">
    <property type="term" value="C:extracellular region"/>
    <property type="evidence" value="ECO:0007669"/>
    <property type="project" value="TreeGrafter"/>
</dbReference>
<dbReference type="InterPro" id="IPR018188">
    <property type="entry name" value="RNase_T2_His_AS_1"/>
</dbReference>
<dbReference type="Gene3D" id="3.90.730.10">
    <property type="entry name" value="Ribonuclease T2-like"/>
    <property type="match status" value="1"/>
</dbReference>
<evidence type="ECO:0000256" key="10">
    <source>
        <dbReference type="RuleBase" id="RU004328"/>
    </source>
</evidence>
<evidence type="ECO:0000256" key="1">
    <source>
        <dbReference type="ARBA" id="ARBA00007469"/>
    </source>
</evidence>
<accession>A0A2C5XWL2</accession>
<organism evidence="13 14">
    <name type="scientific">Ophiocordyceps australis</name>
    <dbReference type="NCBI Taxonomy" id="1399860"/>
    <lineage>
        <taxon>Eukaryota</taxon>
        <taxon>Fungi</taxon>
        <taxon>Dikarya</taxon>
        <taxon>Ascomycota</taxon>
        <taxon>Pezizomycotina</taxon>
        <taxon>Sordariomycetes</taxon>
        <taxon>Hypocreomycetidae</taxon>
        <taxon>Hypocreales</taxon>
        <taxon>Ophiocordycipitaceae</taxon>
        <taxon>Ophiocordyceps</taxon>
    </lineage>
</organism>
<dbReference type="SUPFAM" id="SSF55895">
    <property type="entry name" value="Ribonuclease Rh-like"/>
    <property type="match status" value="1"/>
</dbReference>
<keyword evidence="3" id="KW-0540">Nuclease</keyword>
<evidence type="ECO:0000256" key="12">
    <source>
        <dbReference type="SAM" id="SignalP"/>
    </source>
</evidence>
<comment type="similarity">
    <text evidence="1 10">Belongs to the RNase T2 family.</text>
</comment>
<dbReference type="CDD" id="cd01061">
    <property type="entry name" value="RNase_T2_euk"/>
    <property type="match status" value="1"/>
</dbReference>
<dbReference type="Proteomes" id="UP000226192">
    <property type="component" value="Unassembled WGS sequence"/>
</dbReference>
<dbReference type="GO" id="GO:0003723">
    <property type="term" value="F:RNA binding"/>
    <property type="evidence" value="ECO:0007669"/>
    <property type="project" value="InterPro"/>
</dbReference>
<evidence type="ECO:0000256" key="9">
    <source>
        <dbReference type="PIRSR" id="PIRSR633697-1"/>
    </source>
</evidence>
<keyword evidence="6" id="KW-1015">Disulfide bond</keyword>
<feature type="chain" id="PRO_5013038966" description="ribonuclease T2" evidence="12">
    <location>
        <begin position="21"/>
        <end position="291"/>
    </location>
</feature>
<evidence type="ECO:0000256" key="4">
    <source>
        <dbReference type="ARBA" id="ARBA00022759"/>
    </source>
</evidence>
<gene>
    <name evidence="13" type="ORF">CDD81_3140</name>
</gene>
<dbReference type="InterPro" id="IPR036430">
    <property type="entry name" value="RNase_T2-like_sf"/>
</dbReference>
<dbReference type="GO" id="GO:0016787">
    <property type="term" value="F:hydrolase activity"/>
    <property type="evidence" value="ECO:0007669"/>
    <property type="project" value="UniProtKB-KW"/>
</dbReference>
<dbReference type="FunFam" id="3.90.730.10:FF:000004">
    <property type="entry name" value="Ribonuclease T2-like"/>
    <property type="match status" value="1"/>
</dbReference>
<dbReference type="GO" id="GO:0006401">
    <property type="term" value="P:RNA catabolic process"/>
    <property type="evidence" value="ECO:0007669"/>
    <property type="project" value="TreeGrafter"/>
</dbReference>
<feature type="region of interest" description="Disordered" evidence="11">
    <location>
        <begin position="246"/>
        <end position="270"/>
    </location>
</feature>
<comment type="caution">
    <text evidence="13">The sequence shown here is derived from an EMBL/GenBank/DDBJ whole genome shotgun (WGS) entry which is preliminary data.</text>
</comment>
<dbReference type="PROSITE" id="PS00530">
    <property type="entry name" value="RNASE_T2_1"/>
    <property type="match status" value="1"/>
</dbReference>
<dbReference type="OrthoDB" id="435754at2759"/>